<gene>
    <name evidence="1" type="ORF">UFOPK2969_01499</name>
</gene>
<proteinExistence type="predicted"/>
<sequence>MHIWLVERRQVLVVETDALAVLAVIGLELFCGVWIVNNRVDSAAKLFHRLEIAEFHFGEMLRRFNSCLRIAPHDIGPTVVHDVDLGHIAGDCFREVHDSFLLPTGLKALKPRFVSGAVSSNTDSTRRALEDKQILRRFGKLRNGLNRSSASSDNADALVAKLVHEFARTTAGVVVIPTAGVEHASLELLDTRNAGNLRLMKNAASDHDVLRTDLVAT</sequence>
<evidence type="ECO:0000313" key="1">
    <source>
        <dbReference type="EMBL" id="CAB4801539.1"/>
    </source>
</evidence>
<name>A0A6J6XYG8_9ZZZZ</name>
<accession>A0A6J6XYG8</accession>
<dbReference type="AlphaFoldDB" id="A0A6J6XYG8"/>
<reference evidence="1" key="1">
    <citation type="submission" date="2020-05" db="EMBL/GenBank/DDBJ databases">
        <authorList>
            <person name="Chiriac C."/>
            <person name="Salcher M."/>
            <person name="Ghai R."/>
            <person name="Kavagutti S V."/>
        </authorList>
    </citation>
    <scope>NUCLEOTIDE SEQUENCE</scope>
</reference>
<dbReference type="EMBL" id="CAFAAD010000140">
    <property type="protein sequence ID" value="CAB4801539.1"/>
    <property type="molecule type" value="Genomic_DNA"/>
</dbReference>
<organism evidence="1">
    <name type="scientific">freshwater metagenome</name>
    <dbReference type="NCBI Taxonomy" id="449393"/>
    <lineage>
        <taxon>unclassified sequences</taxon>
        <taxon>metagenomes</taxon>
        <taxon>ecological metagenomes</taxon>
    </lineage>
</organism>
<protein>
    <submittedName>
        <fullName evidence="1">Unannotated protein</fullName>
    </submittedName>
</protein>